<reference evidence="1 2" key="1">
    <citation type="submission" date="2023-07" db="EMBL/GenBank/DDBJ databases">
        <title>Sequencing the genomes of 1000 actinobacteria strains.</title>
        <authorList>
            <person name="Klenk H.-P."/>
        </authorList>
    </citation>
    <scope>NUCLEOTIDE SEQUENCE [LARGE SCALE GENOMIC DNA]</scope>
    <source>
        <strain evidence="1 2">DSM 19515</strain>
    </source>
</reference>
<comment type="caution">
    <text evidence="1">The sequence shown here is derived from an EMBL/GenBank/DDBJ whole genome shotgun (WGS) entry which is preliminary data.</text>
</comment>
<proteinExistence type="predicted"/>
<evidence type="ECO:0000313" key="2">
    <source>
        <dbReference type="Proteomes" id="UP001230145"/>
    </source>
</evidence>
<sequence>MKRKDLIRELRDIARKQGTNFTVAEGGRHTEIKIGTKVLIVPRHREINELTAQGIIEEASR</sequence>
<organism evidence="1 2">
    <name type="scientific">Trueperella abortisuis</name>
    <dbReference type="NCBI Taxonomy" id="445930"/>
    <lineage>
        <taxon>Bacteria</taxon>
        <taxon>Bacillati</taxon>
        <taxon>Actinomycetota</taxon>
        <taxon>Actinomycetes</taxon>
        <taxon>Actinomycetales</taxon>
        <taxon>Actinomycetaceae</taxon>
        <taxon>Trueperella</taxon>
    </lineage>
</organism>
<dbReference type="EMBL" id="JAUSQL010000001">
    <property type="protein sequence ID" value="MDP9831385.1"/>
    <property type="molecule type" value="Genomic_DNA"/>
</dbReference>
<accession>A0ABT9PFA3</accession>
<dbReference type="RefSeq" id="WP_307634144.1">
    <property type="nucleotide sequence ID" value="NZ_CP133407.1"/>
</dbReference>
<evidence type="ECO:0000313" key="1">
    <source>
        <dbReference type="EMBL" id="MDP9831385.1"/>
    </source>
</evidence>
<protein>
    <recommendedName>
        <fullName evidence="3">Type II toxin-antitoxin system HicA family toxin</fullName>
    </recommendedName>
</protein>
<evidence type="ECO:0008006" key="3">
    <source>
        <dbReference type="Google" id="ProtNLM"/>
    </source>
</evidence>
<dbReference type="Proteomes" id="UP001230145">
    <property type="component" value="Unassembled WGS sequence"/>
</dbReference>
<name>A0ABT9PFA3_9ACTO</name>
<gene>
    <name evidence="1" type="ORF">J2S45_000064</name>
</gene>
<keyword evidence="2" id="KW-1185">Reference proteome</keyword>